<dbReference type="STRING" id="298654.FraEuI1c_3703"/>
<name>E3J1P2_PSEI1</name>
<evidence type="ECO:0000313" key="2">
    <source>
        <dbReference type="EMBL" id="ADP81710.1"/>
    </source>
</evidence>
<dbReference type="Proteomes" id="UP000002484">
    <property type="component" value="Chromosome"/>
</dbReference>
<dbReference type="EMBL" id="CP002299">
    <property type="protein sequence ID" value="ADP81710.1"/>
    <property type="molecule type" value="Genomic_DNA"/>
</dbReference>
<accession>E3J1P2</accession>
<keyword evidence="1" id="KW-0472">Membrane</keyword>
<organism evidence="2 3">
    <name type="scientific">Pseudofrankia inefficax (strain DSM 45817 / CECT 9037 / DDB 130130 / EuI1c)</name>
    <name type="common">Frankia inefficax</name>
    <dbReference type="NCBI Taxonomy" id="298654"/>
    <lineage>
        <taxon>Bacteria</taxon>
        <taxon>Bacillati</taxon>
        <taxon>Actinomycetota</taxon>
        <taxon>Actinomycetes</taxon>
        <taxon>Frankiales</taxon>
        <taxon>Frankiaceae</taxon>
        <taxon>Pseudofrankia</taxon>
    </lineage>
</organism>
<evidence type="ECO:0008006" key="4">
    <source>
        <dbReference type="Google" id="ProtNLM"/>
    </source>
</evidence>
<keyword evidence="3" id="KW-1185">Reference proteome</keyword>
<keyword evidence="1" id="KW-1133">Transmembrane helix</keyword>
<proteinExistence type="predicted"/>
<sequence length="514" mass="55645">MVGFPIQTRLPPCSHPSLNPAAEAGRACGATVYPPFDRCWAHLAPADLDAYLATLGPGSDVNAGGVTFTGGLLERFLRACSPGTQLGPRFRNVDFSDAAFVEPAVFTTATFDGQARFAGATFVEGAYFAAVDFGGEAWFGGATFAQDAIFRRTAFRENAFFQDTAFQQGAVFEDTKVNRVLRLSGAAGSLDFTRCEVQGELLVEGAVGALAGTGMRVPGRMALNLEEARVDLSESVFTGPIAIQGRRRPGQAHGVKVTALRGVDAERLVMTDVDLSECQFAGIQRLDLIKLDGECVFAADPAGNRQVLAEEHHWRNAQPGRRAARWASAPPGVEVVGPERLQVLYRQLRKAFEETRNEPGAADFYYGEMEMRRAAARRGRRLERWLLNAYWATSGYALRASRALGCLALVIAATIVALVVWGFPAQAVDLKVDGTLTTQSGPRPIAVTIHQRDPTTQFGDRIGMAVEIALNAAIFRDSDDQLTTAGRYIDISARLLGPLFLGFSLLAVRNRVKR</sequence>
<feature type="transmembrane region" description="Helical" evidence="1">
    <location>
        <begin position="403"/>
        <end position="423"/>
    </location>
</feature>
<dbReference type="Pfam" id="PF13576">
    <property type="entry name" value="Pentapeptide_3"/>
    <property type="match status" value="1"/>
</dbReference>
<dbReference type="InParanoid" id="E3J1P2"/>
<dbReference type="KEGG" id="fri:FraEuI1c_3703"/>
<dbReference type="InterPro" id="IPR001646">
    <property type="entry name" value="5peptide_repeat"/>
</dbReference>
<evidence type="ECO:0000256" key="1">
    <source>
        <dbReference type="SAM" id="Phobius"/>
    </source>
</evidence>
<feature type="transmembrane region" description="Helical" evidence="1">
    <location>
        <begin position="491"/>
        <end position="508"/>
    </location>
</feature>
<protein>
    <recommendedName>
        <fullName evidence="4">Pentapeptide repeat protein</fullName>
    </recommendedName>
</protein>
<dbReference type="OrthoDB" id="3602494at2"/>
<dbReference type="Gene3D" id="2.160.20.80">
    <property type="entry name" value="E3 ubiquitin-protein ligase SopA"/>
    <property type="match status" value="1"/>
</dbReference>
<keyword evidence="1" id="KW-0812">Transmembrane</keyword>
<dbReference type="RefSeq" id="WP_013424828.1">
    <property type="nucleotide sequence ID" value="NC_014666.1"/>
</dbReference>
<evidence type="ECO:0000313" key="3">
    <source>
        <dbReference type="Proteomes" id="UP000002484"/>
    </source>
</evidence>
<dbReference type="eggNOG" id="COG1357">
    <property type="taxonomic scope" value="Bacteria"/>
</dbReference>
<gene>
    <name evidence="2" type="ordered locus">FraEuI1c_3703</name>
</gene>
<dbReference type="HOGENOM" id="CLU_019450_0_0_11"/>
<dbReference type="AlphaFoldDB" id="E3J1P2"/>
<reference evidence="2 3" key="1">
    <citation type="submission" date="2010-10" db="EMBL/GenBank/DDBJ databases">
        <title>Complete sequence of Frankia sp. EuI1c.</title>
        <authorList>
            <consortium name="US DOE Joint Genome Institute"/>
            <person name="Lucas S."/>
            <person name="Copeland A."/>
            <person name="Lapidus A."/>
            <person name="Cheng J.-F."/>
            <person name="Bruce D."/>
            <person name="Goodwin L."/>
            <person name="Pitluck S."/>
            <person name="Chertkov O."/>
            <person name="Detter J.C."/>
            <person name="Han C."/>
            <person name="Tapia R."/>
            <person name="Land M."/>
            <person name="Hauser L."/>
            <person name="Jeffries C."/>
            <person name="Kyrpides N."/>
            <person name="Ivanova N."/>
            <person name="Mikhailova N."/>
            <person name="Beauchemin N."/>
            <person name="Sen A."/>
            <person name="Sur S.A."/>
            <person name="Gtari M."/>
            <person name="Wall L."/>
            <person name="Tisa L."/>
            <person name="Woyke T."/>
        </authorList>
    </citation>
    <scope>NUCLEOTIDE SEQUENCE [LARGE SCALE GENOMIC DNA]</scope>
    <source>
        <strain evidence="3">DSM 45817 / CECT 9037 / EuI1c</strain>
    </source>
</reference>